<evidence type="ECO:0000256" key="8">
    <source>
        <dbReference type="ARBA" id="ARBA00023136"/>
    </source>
</evidence>
<evidence type="ECO:0000256" key="10">
    <source>
        <dbReference type="PIRNR" id="PIRNR003097"/>
    </source>
</evidence>
<dbReference type="PIRSF" id="PIRSF003097">
    <property type="entry name" value="FtsX"/>
    <property type="match status" value="1"/>
</dbReference>
<evidence type="ECO:0000256" key="4">
    <source>
        <dbReference type="ARBA" id="ARBA00022475"/>
    </source>
</evidence>
<evidence type="ECO:0000256" key="7">
    <source>
        <dbReference type="ARBA" id="ARBA00022989"/>
    </source>
</evidence>
<dbReference type="InterPro" id="IPR003838">
    <property type="entry name" value="ABC3_permease_C"/>
</dbReference>
<comment type="caution">
    <text evidence="14">The sequence shown here is derived from an EMBL/GenBank/DDBJ whole genome shotgun (WGS) entry which is preliminary data.</text>
</comment>
<dbReference type="Pfam" id="PF18075">
    <property type="entry name" value="FtsX_ECD"/>
    <property type="match status" value="1"/>
</dbReference>
<organism evidence="14">
    <name type="scientific">Rhodothermus marinus</name>
    <name type="common">Rhodothermus obamensis</name>
    <dbReference type="NCBI Taxonomy" id="29549"/>
    <lineage>
        <taxon>Bacteria</taxon>
        <taxon>Pseudomonadati</taxon>
        <taxon>Rhodothermota</taxon>
        <taxon>Rhodothermia</taxon>
        <taxon>Rhodothermales</taxon>
        <taxon>Rhodothermaceae</taxon>
        <taxon>Rhodothermus</taxon>
    </lineage>
</organism>
<evidence type="ECO:0000259" key="13">
    <source>
        <dbReference type="Pfam" id="PF18075"/>
    </source>
</evidence>
<evidence type="ECO:0000313" key="14">
    <source>
        <dbReference type="EMBL" id="HER95633.1"/>
    </source>
</evidence>
<dbReference type="PANTHER" id="PTHR47755:SF1">
    <property type="entry name" value="CELL DIVISION PROTEIN FTSX"/>
    <property type="match status" value="1"/>
</dbReference>
<evidence type="ECO:0000256" key="9">
    <source>
        <dbReference type="ARBA" id="ARBA00023306"/>
    </source>
</evidence>
<dbReference type="Pfam" id="PF02687">
    <property type="entry name" value="FtsX"/>
    <property type="match status" value="1"/>
</dbReference>
<comment type="similarity">
    <text evidence="2 10">Belongs to the ABC-4 integral membrane protein family. FtsX subfamily.</text>
</comment>
<keyword evidence="4 10" id="KW-1003">Cell membrane</keyword>
<keyword evidence="7 11" id="KW-1133">Transmembrane helix</keyword>
<evidence type="ECO:0000256" key="5">
    <source>
        <dbReference type="ARBA" id="ARBA00022618"/>
    </source>
</evidence>
<feature type="transmembrane region" description="Helical" evidence="11">
    <location>
        <begin position="258"/>
        <end position="283"/>
    </location>
</feature>
<comment type="subcellular location">
    <subcellularLocation>
        <location evidence="1">Cell membrane</location>
        <topology evidence="1">Multi-pass membrane protein</topology>
    </subcellularLocation>
</comment>
<protein>
    <recommendedName>
        <fullName evidence="3 10">Cell division protein FtsX</fullName>
    </recommendedName>
</protein>
<dbReference type="GO" id="GO:0051301">
    <property type="term" value="P:cell division"/>
    <property type="evidence" value="ECO:0007669"/>
    <property type="project" value="UniProtKB-KW"/>
</dbReference>
<keyword evidence="9 10" id="KW-0131">Cell cycle</keyword>
<evidence type="ECO:0000256" key="1">
    <source>
        <dbReference type="ARBA" id="ARBA00004651"/>
    </source>
</evidence>
<feature type="transmembrane region" description="Helical" evidence="11">
    <location>
        <begin position="167"/>
        <end position="188"/>
    </location>
</feature>
<gene>
    <name evidence="14" type="ORF">ENO59_03830</name>
</gene>
<feature type="transmembrane region" description="Helical" evidence="11">
    <location>
        <begin position="227"/>
        <end position="246"/>
    </location>
</feature>
<sequence length="293" mass="32434">MSLRYTLREGLAGLQRARFASMAAISAMTVALVLIGLFTAVGYHAHQITNWLRQRVGEIEIFLKDDTDEALAQALYARVRSLPGVTEARYISREEARQIFLEEFGEGGEVFLDEPFLPASIRVRFEPALANPDTLARLASWISSWNHVDEVVFNQPLLVKVQQNLRLITLTGLALGLLVMLAAVFLVANTIRLTVYARRLLIRTMKLVGATDAFIRRPFVVEGMVQGALAGLLAALVVAAAYQLTIGYLPQLSSSPRTFLLVLVVGLLLYGIVLGWFGAAWAARRFIRQVSLH</sequence>
<keyword evidence="5 10" id="KW-0132">Cell division</keyword>
<evidence type="ECO:0000256" key="2">
    <source>
        <dbReference type="ARBA" id="ARBA00007379"/>
    </source>
</evidence>
<keyword evidence="6 11" id="KW-0812">Transmembrane</keyword>
<dbReference type="Gene3D" id="3.30.70.3040">
    <property type="match status" value="1"/>
</dbReference>
<dbReference type="EMBL" id="DSGB01000004">
    <property type="protein sequence ID" value="HER95633.1"/>
    <property type="molecule type" value="Genomic_DNA"/>
</dbReference>
<feature type="domain" description="FtsX extracellular" evidence="13">
    <location>
        <begin position="58"/>
        <end position="151"/>
    </location>
</feature>
<dbReference type="InterPro" id="IPR004513">
    <property type="entry name" value="FtsX"/>
</dbReference>
<proteinExistence type="inferred from homology"/>
<evidence type="ECO:0000259" key="12">
    <source>
        <dbReference type="Pfam" id="PF02687"/>
    </source>
</evidence>
<evidence type="ECO:0000256" key="6">
    <source>
        <dbReference type="ARBA" id="ARBA00022692"/>
    </source>
</evidence>
<accession>A0A7V2F674</accession>
<dbReference type="InterPro" id="IPR040690">
    <property type="entry name" value="FtsX_ECD"/>
</dbReference>
<feature type="domain" description="ABC3 transporter permease C-terminal" evidence="12">
    <location>
        <begin position="175"/>
        <end position="288"/>
    </location>
</feature>
<dbReference type="GO" id="GO:0005886">
    <property type="term" value="C:plasma membrane"/>
    <property type="evidence" value="ECO:0007669"/>
    <property type="project" value="UniProtKB-SubCell"/>
</dbReference>
<dbReference type="AlphaFoldDB" id="A0A7V2F674"/>
<dbReference type="PANTHER" id="PTHR47755">
    <property type="entry name" value="CELL DIVISION PROTEIN FTSX"/>
    <property type="match status" value="1"/>
</dbReference>
<reference evidence="14" key="1">
    <citation type="journal article" date="2020" name="mSystems">
        <title>Genome- and Community-Level Interaction Insights into Carbon Utilization and Element Cycling Functions of Hydrothermarchaeota in Hydrothermal Sediment.</title>
        <authorList>
            <person name="Zhou Z."/>
            <person name="Liu Y."/>
            <person name="Xu W."/>
            <person name="Pan J."/>
            <person name="Luo Z.H."/>
            <person name="Li M."/>
        </authorList>
    </citation>
    <scope>NUCLEOTIDE SEQUENCE [LARGE SCALE GENOMIC DNA]</scope>
    <source>
        <strain evidence="14">SpSt-143</strain>
    </source>
</reference>
<evidence type="ECO:0000256" key="3">
    <source>
        <dbReference type="ARBA" id="ARBA00021907"/>
    </source>
</evidence>
<evidence type="ECO:0000256" key="11">
    <source>
        <dbReference type="SAM" id="Phobius"/>
    </source>
</evidence>
<keyword evidence="8 10" id="KW-0472">Membrane</keyword>
<feature type="transmembrane region" description="Helical" evidence="11">
    <location>
        <begin position="20"/>
        <end position="45"/>
    </location>
</feature>
<name>A0A7V2F674_RHOMR</name>